<dbReference type="Proteomes" id="UP000468531">
    <property type="component" value="Unassembled WGS sequence"/>
</dbReference>
<evidence type="ECO:0000313" key="5">
    <source>
        <dbReference type="EMBL" id="NEU98175.1"/>
    </source>
</evidence>
<keyword evidence="6" id="KW-1185">Reference proteome</keyword>
<organism evidence="5 6">
    <name type="scientific">Bradyrhizobium uaiense</name>
    <dbReference type="NCBI Taxonomy" id="2594946"/>
    <lineage>
        <taxon>Bacteria</taxon>
        <taxon>Pseudomonadati</taxon>
        <taxon>Pseudomonadota</taxon>
        <taxon>Alphaproteobacteria</taxon>
        <taxon>Hyphomicrobiales</taxon>
        <taxon>Nitrobacteraceae</taxon>
        <taxon>Bradyrhizobium</taxon>
    </lineage>
</organism>
<dbReference type="InterPro" id="IPR029069">
    <property type="entry name" value="HotDog_dom_sf"/>
</dbReference>
<dbReference type="AlphaFoldDB" id="A0A6P1BIF4"/>
<evidence type="ECO:0000259" key="3">
    <source>
        <dbReference type="Pfam" id="PF13622"/>
    </source>
</evidence>
<name>A0A6P1BIF4_9BRAD</name>
<evidence type="ECO:0000259" key="4">
    <source>
        <dbReference type="Pfam" id="PF20789"/>
    </source>
</evidence>
<dbReference type="PANTHER" id="PTHR11066">
    <property type="entry name" value="ACYL-COA THIOESTERASE"/>
    <property type="match status" value="1"/>
</dbReference>
<gene>
    <name evidence="5" type="ORF">FNJ47_20675</name>
</gene>
<comment type="similarity">
    <text evidence="1">Belongs to the C/M/P thioester hydrolase family.</text>
</comment>
<proteinExistence type="inferred from homology"/>
<keyword evidence="2" id="KW-0378">Hydrolase</keyword>
<dbReference type="InterPro" id="IPR049449">
    <property type="entry name" value="TesB_ACOT8-like_N"/>
</dbReference>
<protein>
    <submittedName>
        <fullName evidence="5">Acyl-CoA thioesterase II</fullName>
    </submittedName>
</protein>
<sequence>MDGQGIRVAQRDDTACDPWDDKAAEALVSLETIAPLRYRSRFGDSNLNGRSYGGQILGQAMMAATLSAPADRPAAMLQLLFLRGADPTRRITFDAQVLQDGKRFSSRHVVGSQGDGHTVLSAQATFCAAQPGPRHATPFARSEDPESLPDLSMIPDTLMAQLRPLGPYSQHVKPSMDFRIPAIERQLSAATAEPRLRFWIRSRQPLAAGSRAQAAVFAYLSDWWLNFSSVGGHLRDLQSRAPLYLSSLNHCIWFHRAFSPDAWMHVETESPCADGGRGLSIARVHDRNGSMLATSIQETLMVHPDGDA</sequence>
<dbReference type="InterPro" id="IPR049450">
    <property type="entry name" value="ACOT8-like_C"/>
</dbReference>
<dbReference type="CDD" id="cd03445">
    <property type="entry name" value="Thioesterase_II_repeat2"/>
    <property type="match status" value="1"/>
</dbReference>
<dbReference type="InterPro" id="IPR042171">
    <property type="entry name" value="Acyl-CoA_hotdog"/>
</dbReference>
<feature type="domain" description="Acyl-CoA thioesterase-like N-terminal HotDog" evidence="3">
    <location>
        <begin position="50"/>
        <end position="126"/>
    </location>
</feature>
<accession>A0A6P1BIF4</accession>
<dbReference type="GO" id="GO:0047617">
    <property type="term" value="F:fatty acyl-CoA hydrolase activity"/>
    <property type="evidence" value="ECO:0007669"/>
    <property type="project" value="InterPro"/>
</dbReference>
<evidence type="ECO:0000256" key="1">
    <source>
        <dbReference type="ARBA" id="ARBA00006538"/>
    </source>
</evidence>
<evidence type="ECO:0000256" key="2">
    <source>
        <dbReference type="ARBA" id="ARBA00022801"/>
    </source>
</evidence>
<dbReference type="Gene3D" id="2.40.160.210">
    <property type="entry name" value="Acyl-CoA thioesterase, double hotdog domain"/>
    <property type="match status" value="1"/>
</dbReference>
<dbReference type="Pfam" id="PF13622">
    <property type="entry name" value="4HBT_3"/>
    <property type="match status" value="1"/>
</dbReference>
<dbReference type="GO" id="GO:0006637">
    <property type="term" value="P:acyl-CoA metabolic process"/>
    <property type="evidence" value="ECO:0007669"/>
    <property type="project" value="InterPro"/>
</dbReference>
<comment type="caution">
    <text evidence="5">The sequence shown here is derived from an EMBL/GenBank/DDBJ whole genome shotgun (WGS) entry which is preliminary data.</text>
</comment>
<reference evidence="5 6" key="1">
    <citation type="journal article" date="2020" name="Arch. Microbiol.">
        <title>Bradyrhizobium uaiense sp. nov., a new highly efficient cowpea symbiont.</title>
        <authorList>
            <person name="Cabral Michel D."/>
            <person name="Azarias Guimaraes A."/>
            <person name="Martins da Costa E."/>
            <person name="Soares de Carvalho T."/>
            <person name="Balsanelli E."/>
            <person name="Willems A."/>
            <person name="Maltempi de Souza E."/>
            <person name="de Souza Moreira F.M."/>
        </authorList>
    </citation>
    <scope>NUCLEOTIDE SEQUENCE [LARGE SCALE GENOMIC DNA]</scope>
    <source>
        <strain evidence="5 6">UFLA 03-164</strain>
    </source>
</reference>
<dbReference type="PANTHER" id="PTHR11066:SF34">
    <property type="entry name" value="ACYL-COENZYME A THIOESTERASE 8"/>
    <property type="match status" value="1"/>
</dbReference>
<dbReference type="SUPFAM" id="SSF54637">
    <property type="entry name" value="Thioesterase/thiol ester dehydrase-isomerase"/>
    <property type="match status" value="2"/>
</dbReference>
<dbReference type="GO" id="GO:0009062">
    <property type="term" value="P:fatty acid catabolic process"/>
    <property type="evidence" value="ECO:0007669"/>
    <property type="project" value="TreeGrafter"/>
</dbReference>
<dbReference type="Pfam" id="PF20789">
    <property type="entry name" value="4HBT_3C"/>
    <property type="match status" value="1"/>
</dbReference>
<feature type="domain" description="Acyl-CoA thioesterase-like C-terminal" evidence="4">
    <location>
        <begin position="159"/>
        <end position="301"/>
    </location>
</feature>
<evidence type="ECO:0000313" key="6">
    <source>
        <dbReference type="Proteomes" id="UP000468531"/>
    </source>
</evidence>
<dbReference type="InterPro" id="IPR003703">
    <property type="entry name" value="Acyl_CoA_thio"/>
</dbReference>
<dbReference type="EMBL" id="VKHP01000082">
    <property type="protein sequence ID" value="NEU98175.1"/>
    <property type="molecule type" value="Genomic_DNA"/>
</dbReference>
<dbReference type="CDD" id="cd03444">
    <property type="entry name" value="Thioesterase_II_repeat1"/>
    <property type="match status" value="1"/>
</dbReference>
<dbReference type="RefSeq" id="WP_163156236.1">
    <property type="nucleotide sequence ID" value="NZ_VKHP01000082.1"/>
</dbReference>